<evidence type="ECO:0000313" key="2">
    <source>
        <dbReference type="Proteomes" id="UP000005095"/>
    </source>
</evidence>
<organism evidence="1 2">
    <name type="scientific">Methanofollis liminatans DSM 4140</name>
    <dbReference type="NCBI Taxonomy" id="28892"/>
    <lineage>
        <taxon>Archaea</taxon>
        <taxon>Methanobacteriati</taxon>
        <taxon>Methanobacteriota</taxon>
        <taxon>Stenosarchaea group</taxon>
        <taxon>Methanomicrobia</taxon>
        <taxon>Methanomicrobiales</taxon>
        <taxon>Methanomicrobiaceae</taxon>
        <taxon>Methanofollis</taxon>
    </lineage>
</organism>
<keyword evidence="2" id="KW-1185">Reference proteome</keyword>
<dbReference type="AlphaFoldDB" id="J0S6J4"/>
<reference evidence="1 2" key="1">
    <citation type="submission" date="2011-08" db="EMBL/GenBank/DDBJ databases">
        <title>The complete genome of Methanofollis liminatans DSM 4140.</title>
        <authorList>
            <consortium name="US DOE Joint Genome Institute (JGI-PGF)"/>
            <person name="Lucas S."/>
            <person name="Han J."/>
            <person name="Lapidus A."/>
            <person name="Bruce D."/>
            <person name="Goodwin L."/>
            <person name="Pitluck S."/>
            <person name="Peters L."/>
            <person name="Kyrpides N."/>
            <person name="Mavromatis K."/>
            <person name="Ivanova N."/>
            <person name="Mikhailova N."/>
            <person name="Lu M."/>
            <person name="Detter J.C."/>
            <person name="Tapia R."/>
            <person name="Han C."/>
            <person name="Land M."/>
            <person name="Hauser L."/>
            <person name="Markowitz V."/>
            <person name="Cheng J.-F."/>
            <person name="Hugenholtz P."/>
            <person name="Woyke T."/>
            <person name="Wu D."/>
            <person name="Spring S."/>
            <person name="Schuler E."/>
            <person name="Brambilla E."/>
            <person name="Klenk H.-P."/>
            <person name="Eisen J.A."/>
        </authorList>
    </citation>
    <scope>NUCLEOTIDE SEQUENCE [LARGE SCALE GENOMIC DNA]</scope>
    <source>
        <strain evidence="1 2">DSM 4140</strain>
    </source>
</reference>
<name>J0S6J4_9EURY</name>
<dbReference type="Proteomes" id="UP000005095">
    <property type="component" value="Chromosome"/>
</dbReference>
<evidence type="ECO:0000313" key="1">
    <source>
        <dbReference type="EMBL" id="EJG06149.1"/>
    </source>
</evidence>
<proteinExistence type="predicted"/>
<sequence length="67" mass="7664">MSATKRVPVSEEVWSDLSTLKGPGQTYDDLLARMIEQEKKRRFIEDMDRIEEDGDFVELDVGAQSSD</sequence>
<dbReference type="OrthoDB" id="105426at2157"/>
<dbReference type="RefSeq" id="WP_004037149.1">
    <property type="nucleotide sequence ID" value="NZ_CM001555.1"/>
</dbReference>
<accession>J0S6J4</accession>
<gene>
    <name evidence="1" type="ORF">Metli_0173</name>
</gene>
<protein>
    <submittedName>
        <fullName evidence="1">Uncharacterized protein</fullName>
    </submittedName>
</protein>
<dbReference type="HOGENOM" id="CLU_194238_1_0_2"/>
<dbReference type="EMBL" id="CM001555">
    <property type="protein sequence ID" value="EJG06149.1"/>
    <property type="molecule type" value="Genomic_DNA"/>
</dbReference>